<keyword evidence="4 8" id="KW-0812">Transmembrane</keyword>
<dbReference type="Gene3D" id="3.40.50.300">
    <property type="entry name" value="P-loop containing nucleotide triphosphate hydrolases"/>
    <property type="match status" value="1"/>
</dbReference>
<dbReference type="PANTHER" id="PTHR12812">
    <property type="entry name" value="HEPARAN SULFATE 6-O-SULFOTRANSFERASE 3"/>
    <property type="match status" value="1"/>
</dbReference>
<keyword evidence="7" id="KW-0325">Glycoprotein</keyword>
<gene>
    <name evidence="9" type="primary">hs6st1a</name>
</gene>
<sequence length="478" mass="56154">MKEYKLFCICGLIVGVVLLFYILSPYSPTCLLRSCTYKHYDGLADFLYAARSIKGNNYVMNYTKDNKSSVSVLVFVHIQKTAGTLVERRLVKDGLVGKTCHCFGRKRCNCQNPDGNTWLVSRYSTGWLCGLHADLTELNECIDNKLNKIDCRIVQRNYIYFTMLRDPINRFISEWLHIRRGATWQSATLRCHKQSPPLQHYKPCYFINENDMNSTIWSNVSLKSFIDCPYNLANNRQTRMLANLSNLNCYKHLTKWSQPLNITMITSMSSIHLTLLNSAKHNLINVIHCYGLSEYLIYSQYILQKCLHITFKRAFIEFNQIAYIKQRLLYTHATIIRTNLHQSILYDIENVNRLDIFLYNFAKQLFLYRLINYVLYDSNIPIHFKRPIHTLWHSYQFKSLNSLHYLLFSNLINGYNSTIINNNDNNSNGNNNIVSFSYRFNLFLTNLFFHKGTIPVSETVLINENNKWDNRLLYDFSD</sequence>
<dbReference type="PANTHER" id="PTHR12812:SF0">
    <property type="entry name" value="HEPARAN-SULFATE 6-O-SULFOTRANSFERASE"/>
    <property type="match status" value="1"/>
</dbReference>
<keyword evidence="6 8" id="KW-0472">Membrane</keyword>
<organism evidence="9">
    <name type="scientific">Schistosoma japonicum</name>
    <name type="common">Blood fluke</name>
    <dbReference type="NCBI Taxonomy" id="6182"/>
    <lineage>
        <taxon>Eukaryota</taxon>
        <taxon>Metazoa</taxon>
        <taxon>Spiralia</taxon>
        <taxon>Lophotrochozoa</taxon>
        <taxon>Platyhelminthes</taxon>
        <taxon>Trematoda</taxon>
        <taxon>Digenea</taxon>
        <taxon>Strigeidida</taxon>
        <taxon>Schistosomatoidea</taxon>
        <taxon>Schistosomatidae</taxon>
        <taxon>Schistosoma</taxon>
    </lineage>
</organism>
<dbReference type="AlphaFoldDB" id="C1LFD7"/>
<evidence type="ECO:0000256" key="8">
    <source>
        <dbReference type="RuleBase" id="RU364122"/>
    </source>
</evidence>
<evidence type="ECO:0000256" key="6">
    <source>
        <dbReference type="ARBA" id="ARBA00023136"/>
    </source>
</evidence>
<evidence type="ECO:0000256" key="1">
    <source>
        <dbReference type="ARBA" id="ARBA00004167"/>
    </source>
</evidence>
<reference evidence="9" key="2">
    <citation type="submission" date="2009-03" db="EMBL/GenBank/DDBJ databases">
        <authorList>
            <person name="Gang L."/>
        </authorList>
    </citation>
    <scope>NUCLEOTIDE SEQUENCE</scope>
    <source>
        <strain evidence="9">Anhui</strain>
    </source>
</reference>
<comment type="similarity">
    <text evidence="2 8">Belongs to the sulfotransferase 6 family.</text>
</comment>
<dbReference type="InterPro" id="IPR005331">
    <property type="entry name" value="Sulfotransferase"/>
</dbReference>
<evidence type="ECO:0000313" key="9">
    <source>
        <dbReference type="EMBL" id="CAX73415.1"/>
    </source>
</evidence>
<accession>C1LFD7</accession>
<dbReference type="InterPro" id="IPR010635">
    <property type="entry name" value="Heparan_SO4-6-sulfoTrfase"/>
</dbReference>
<dbReference type="GO" id="GO:0016020">
    <property type="term" value="C:membrane"/>
    <property type="evidence" value="ECO:0007669"/>
    <property type="project" value="UniProtKB-SubCell"/>
</dbReference>
<evidence type="ECO:0000256" key="7">
    <source>
        <dbReference type="ARBA" id="ARBA00023180"/>
    </source>
</evidence>
<name>C1LFD7_SCHJA</name>
<dbReference type="Pfam" id="PF03567">
    <property type="entry name" value="Sulfotransfer_2"/>
    <property type="match status" value="1"/>
</dbReference>
<protein>
    <recommendedName>
        <fullName evidence="8">Heparan-sulfate 6-O-sulfotransferase</fullName>
        <ecNumber evidence="8">2.8.2.-</ecNumber>
    </recommendedName>
</protein>
<reference evidence="9" key="1">
    <citation type="journal article" date="2009" name="Nature">
        <title>The Schistosoma japonicum genome reveals features of host-parasite interplay.</title>
        <authorList>
            <person name="Liu F."/>
            <person name="Zhou Y."/>
            <person name="Wang Z.Q."/>
            <person name="Lu G."/>
            <person name="Zheng H."/>
            <person name="Brindley P.J."/>
            <person name="McManus D.P."/>
            <person name="Blair D."/>
            <person name="Zhang Q.H."/>
            <person name="Zhong Y."/>
            <person name="Wang S."/>
            <person name="Han Z.G."/>
            <person name="Chen Z."/>
        </authorList>
    </citation>
    <scope>NUCLEOTIDE SEQUENCE</scope>
    <source>
        <strain evidence="9">Anhui</strain>
    </source>
</reference>
<dbReference type="GO" id="GO:0017095">
    <property type="term" value="F:heparan sulfate 6-sulfotransferase activity"/>
    <property type="evidence" value="ECO:0007669"/>
    <property type="project" value="TreeGrafter"/>
</dbReference>
<feature type="transmembrane region" description="Helical" evidence="8">
    <location>
        <begin position="7"/>
        <end position="26"/>
    </location>
</feature>
<keyword evidence="3 8" id="KW-0808">Transferase</keyword>
<comment type="subcellular location">
    <subcellularLocation>
        <location evidence="1">Membrane</location>
        <topology evidence="1">Single-pass membrane protein</topology>
    </subcellularLocation>
    <subcellularLocation>
        <location evidence="8">Membrane</location>
        <topology evidence="8">Single-pass type II membrane protein</topology>
    </subcellularLocation>
</comment>
<evidence type="ECO:0000256" key="2">
    <source>
        <dbReference type="ARBA" id="ARBA00010109"/>
    </source>
</evidence>
<keyword evidence="5 8" id="KW-1133">Transmembrane helix</keyword>
<keyword evidence="8" id="KW-0735">Signal-anchor</keyword>
<comment type="function">
    <text evidence="8">6-O-sulfation enzyme which catalyzes the transfer of sulfate from 3'-phosphoadenosine 5'-phosphosulfate (PAPS) to position 6 of the N-sulfoglucosamine residue (GlcNS) of heparan sulfate.</text>
</comment>
<evidence type="ECO:0000256" key="4">
    <source>
        <dbReference type="ARBA" id="ARBA00022692"/>
    </source>
</evidence>
<dbReference type="EC" id="2.8.2.-" evidence="8"/>
<dbReference type="EMBL" id="FN317685">
    <property type="protein sequence ID" value="CAX73415.1"/>
    <property type="molecule type" value="mRNA"/>
</dbReference>
<comment type="catalytic activity">
    <reaction evidence="8">
        <text>alpha-D-glucosaminyl-[heparan sulfate](n) + 3'-phosphoadenylyl sulfate = 6-sulfo-alpha-D-glucosaminyl-[heparan sulfate](n) + adenosine 3',5'-bisphosphate + H(+)</text>
        <dbReference type="Rhea" id="RHEA:56604"/>
        <dbReference type="Rhea" id="RHEA-COMP:9830"/>
        <dbReference type="Rhea" id="RHEA-COMP:14621"/>
        <dbReference type="ChEBI" id="CHEBI:15378"/>
        <dbReference type="ChEBI" id="CHEBI:58339"/>
        <dbReference type="ChEBI" id="CHEBI:58343"/>
        <dbReference type="ChEBI" id="CHEBI:58388"/>
        <dbReference type="ChEBI" id="CHEBI:140604"/>
    </reaction>
</comment>
<dbReference type="InterPro" id="IPR027417">
    <property type="entry name" value="P-loop_NTPase"/>
</dbReference>
<evidence type="ECO:0000256" key="3">
    <source>
        <dbReference type="ARBA" id="ARBA00022679"/>
    </source>
</evidence>
<proteinExistence type="evidence at transcript level"/>
<evidence type="ECO:0000256" key="5">
    <source>
        <dbReference type="ARBA" id="ARBA00022989"/>
    </source>
</evidence>